<name>A0A0C2XI70_SERVB</name>
<keyword evidence="3" id="KW-1185">Reference proteome</keyword>
<dbReference type="AlphaFoldDB" id="A0A0C2XI70"/>
<dbReference type="OrthoDB" id="10593111at2759"/>
<feature type="compositionally biased region" description="Basic and acidic residues" evidence="1">
    <location>
        <begin position="456"/>
        <end position="477"/>
    </location>
</feature>
<reference evidence="3" key="2">
    <citation type="submission" date="2015-01" db="EMBL/GenBank/DDBJ databases">
        <title>Evolutionary Origins and Diversification of the Mycorrhizal Mutualists.</title>
        <authorList>
            <consortium name="DOE Joint Genome Institute"/>
            <consortium name="Mycorrhizal Genomics Consortium"/>
            <person name="Kohler A."/>
            <person name="Kuo A."/>
            <person name="Nagy L.G."/>
            <person name="Floudas D."/>
            <person name="Copeland A."/>
            <person name="Barry K.W."/>
            <person name="Cichocki N."/>
            <person name="Veneault-Fourrey C."/>
            <person name="LaButti K."/>
            <person name="Lindquist E.A."/>
            <person name="Lipzen A."/>
            <person name="Lundell T."/>
            <person name="Morin E."/>
            <person name="Murat C."/>
            <person name="Riley R."/>
            <person name="Ohm R."/>
            <person name="Sun H."/>
            <person name="Tunlid A."/>
            <person name="Henrissat B."/>
            <person name="Grigoriev I.V."/>
            <person name="Hibbett D.S."/>
            <person name="Martin F."/>
        </authorList>
    </citation>
    <scope>NUCLEOTIDE SEQUENCE [LARGE SCALE GENOMIC DNA]</scope>
    <source>
        <strain evidence="3">MAFF 305830</strain>
    </source>
</reference>
<dbReference type="Proteomes" id="UP000054097">
    <property type="component" value="Unassembled WGS sequence"/>
</dbReference>
<evidence type="ECO:0000256" key="1">
    <source>
        <dbReference type="SAM" id="MobiDB-lite"/>
    </source>
</evidence>
<feature type="compositionally biased region" description="Basic and acidic residues" evidence="1">
    <location>
        <begin position="391"/>
        <end position="403"/>
    </location>
</feature>
<reference evidence="2 3" key="1">
    <citation type="submission" date="2014-04" db="EMBL/GenBank/DDBJ databases">
        <authorList>
            <consortium name="DOE Joint Genome Institute"/>
            <person name="Kuo A."/>
            <person name="Zuccaro A."/>
            <person name="Kohler A."/>
            <person name="Nagy L.G."/>
            <person name="Floudas D."/>
            <person name="Copeland A."/>
            <person name="Barry K.W."/>
            <person name="Cichocki N."/>
            <person name="Veneault-Fourrey C."/>
            <person name="LaButti K."/>
            <person name="Lindquist E.A."/>
            <person name="Lipzen A."/>
            <person name="Lundell T."/>
            <person name="Morin E."/>
            <person name="Murat C."/>
            <person name="Sun H."/>
            <person name="Tunlid A."/>
            <person name="Henrissat B."/>
            <person name="Grigoriev I.V."/>
            <person name="Hibbett D.S."/>
            <person name="Martin F."/>
            <person name="Nordberg H.P."/>
            <person name="Cantor M.N."/>
            <person name="Hua S.X."/>
        </authorList>
    </citation>
    <scope>NUCLEOTIDE SEQUENCE [LARGE SCALE GENOMIC DNA]</scope>
    <source>
        <strain evidence="2 3">MAFF 305830</strain>
    </source>
</reference>
<feature type="compositionally biased region" description="Polar residues" evidence="1">
    <location>
        <begin position="334"/>
        <end position="343"/>
    </location>
</feature>
<protein>
    <submittedName>
        <fullName evidence="2">Uncharacterized protein</fullName>
    </submittedName>
</protein>
<dbReference type="HOGENOM" id="CLU_479930_0_0_1"/>
<feature type="region of interest" description="Disordered" evidence="1">
    <location>
        <begin position="294"/>
        <end position="322"/>
    </location>
</feature>
<feature type="region of interest" description="Disordered" evidence="1">
    <location>
        <begin position="504"/>
        <end position="568"/>
    </location>
</feature>
<feature type="compositionally biased region" description="Polar residues" evidence="1">
    <location>
        <begin position="302"/>
        <end position="312"/>
    </location>
</feature>
<gene>
    <name evidence="2" type="ORF">M408DRAFT_133209</name>
</gene>
<feature type="region of interest" description="Disordered" evidence="1">
    <location>
        <begin position="334"/>
        <end position="379"/>
    </location>
</feature>
<proteinExistence type="predicted"/>
<evidence type="ECO:0000313" key="2">
    <source>
        <dbReference type="EMBL" id="KIM28787.1"/>
    </source>
</evidence>
<accession>A0A0C2XI70</accession>
<organism evidence="2 3">
    <name type="scientific">Serendipita vermifera MAFF 305830</name>
    <dbReference type="NCBI Taxonomy" id="933852"/>
    <lineage>
        <taxon>Eukaryota</taxon>
        <taxon>Fungi</taxon>
        <taxon>Dikarya</taxon>
        <taxon>Basidiomycota</taxon>
        <taxon>Agaricomycotina</taxon>
        <taxon>Agaricomycetes</taxon>
        <taxon>Sebacinales</taxon>
        <taxon>Serendipitaceae</taxon>
        <taxon>Serendipita</taxon>
    </lineage>
</organism>
<evidence type="ECO:0000313" key="3">
    <source>
        <dbReference type="Proteomes" id="UP000054097"/>
    </source>
</evidence>
<sequence length="568" mass="63670">MQEDDVDVVTHFEKNFITSLCQLLKGDGLRNGSKLNPDFRRSIGAFLAEVISKNQQVRKWMLEAKLLGINGLSNLILNETEFRVLDTCLEIATRLAPKRSDPQARRAFFADIFNSTSAKLQFGERTCKFLMKIMEQPQKGSTWFEISDQIFAEMDGNSDRLHRFVMQHLVICGKVFSEKDTSLRYINLYSSLVSYQKSIRLYLDTGITFNGFQRDAAEEVMITTSYDSLIKVQIDYPGEFSSARLVLSSPPVWENPNETTFHKASLVVILHLPTTEMARFQSALKQHGQASKIFDSAKPPKQSFSSHPTQLGRSDPPSPPALEEKAEIMKSFIESSPPLSSRKSVPVVQEPANKGKVPSGATSKAPAISKNDHPKPISKPQVTHQLITLEKEEKSVRQSDAHVRRGVIVDSEDEDETNKDHLKLRQEVPSLRKRKSSELTDLDGALSGPARKKIRVEKDTYREAPKNAKHQPTKDLRQPLARDISAQINTVPKGGNSVGATAAKIFAKPVPPQRVPRLNQMKTRDGTRPTAVSTPRRRRQMAKTEIPRSMQAPSQSFAGNPERPVCVH</sequence>
<dbReference type="EMBL" id="KN824291">
    <property type="protein sequence ID" value="KIM28787.1"/>
    <property type="molecule type" value="Genomic_DNA"/>
</dbReference>
<feature type="region of interest" description="Disordered" evidence="1">
    <location>
        <begin position="391"/>
        <end position="479"/>
    </location>
</feature>